<dbReference type="Gene3D" id="1.10.1200.10">
    <property type="entry name" value="ACP-like"/>
    <property type="match status" value="1"/>
</dbReference>
<dbReference type="Proteomes" id="UP000199256">
    <property type="component" value="Unassembled WGS sequence"/>
</dbReference>
<evidence type="ECO:0008006" key="3">
    <source>
        <dbReference type="Google" id="ProtNLM"/>
    </source>
</evidence>
<sequence>MLDDTLELKGRTARFDADTPLLGALPELDSLAVAWLIQGLEGRFGIQINDDCVDAEAFATVGTLTARVRDWLQKN</sequence>
<proteinExistence type="predicted"/>
<evidence type="ECO:0000313" key="2">
    <source>
        <dbReference type="Proteomes" id="UP000199256"/>
    </source>
</evidence>
<dbReference type="EMBL" id="FOAA01000003">
    <property type="protein sequence ID" value="SEK60063.1"/>
    <property type="molecule type" value="Genomic_DNA"/>
</dbReference>
<name>A0A1H7IBX2_9GAMM</name>
<keyword evidence="2" id="KW-1185">Reference proteome</keyword>
<dbReference type="AlphaFoldDB" id="A0A1H7IBX2"/>
<protein>
    <recommendedName>
        <fullName evidence="3">Acyl carrier protein</fullName>
    </recommendedName>
</protein>
<reference evidence="2" key="1">
    <citation type="submission" date="2016-10" db="EMBL/GenBank/DDBJ databases">
        <authorList>
            <person name="Varghese N."/>
            <person name="Submissions S."/>
        </authorList>
    </citation>
    <scope>NUCLEOTIDE SEQUENCE [LARGE SCALE GENOMIC DNA]</scope>
    <source>
        <strain evidence="2">DSM 241</strain>
    </source>
</reference>
<dbReference type="InterPro" id="IPR036736">
    <property type="entry name" value="ACP-like_sf"/>
</dbReference>
<dbReference type="SUPFAM" id="SSF47336">
    <property type="entry name" value="ACP-like"/>
    <property type="match status" value="1"/>
</dbReference>
<gene>
    <name evidence="1" type="ORF">SAMN05444515_103100</name>
</gene>
<evidence type="ECO:0000313" key="1">
    <source>
        <dbReference type="EMBL" id="SEK60063.1"/>
    </source>
</evidence>
<organism evidence="1 2">
    <name type="scientific">Ectothiorhodospira marina</name>
    <dbReference type="NCBI Taxonomy" id="1396821"/>
    <lineage>
        <taxon>Bacteria</taxon>
        <taxon>Pseudomonadati</taxon>
        <taxon>Pseudomonadota</taxon>
        <taxon>Gammaproteobacteria</taxon>
        <taxon>Chromatiales</taxon>
        <taxon>Ectothiorhodospiraceae</taxon>
        <taxon>Ectothiorhodospira</taxon>
    </lineage>
</organism>
<dbReference type="STRING" id="1396821.SAMN05444515_103100"/>
<accession>A0A1H7IBX2</accession>